<accession>A0ABW5ZVZ6</accession>
<dbReference type="CDD" id="cd00158">
    <property type="entry name" value="RHOD"/>
    <property type="match status" value="1"/>
</dbReference>
<feature type="signal peptide" evidence="1">
    <location>
        <begin position="1"/>
        <end position="23"/>
    </location>
</feature>
<dbReference type="SUPFAM" id="SSF52821">
    <property type="entry name" value="Rhodanese/Cell cycle control phosphatase"/>
    <property type="match status" value="1"/>
</dbReference>
<dbReference type="PANTHER" id="PTHR43031:SF1">
    <property type="entry name" value="PYRIDINE NUCLEOTIDE-DISULPHIDE OXIDOREDUCTASE"/>
    <property type="match status" value="1"/>
</dbReference>
<dbReference type="InterPro" id="IPR001763">
    <property type="entry name" value="Rhodanese-like_dom"/>
</dbReference>
<evidence type="ECO:0000313" key="3">
    <source>
        <dbReference type="EMBL" id="MFD2917218.1"/>
    </source>
</evidence>
<sequence>MKSLKIKSILVFIVLFHTISSFSQEQLSVKAFEQGIQNDVQLLDVRTKIEYNEGHIKNASQANWYDKVEFSKKIDTLSKSKPVYLYCKSGVRSSAASKLLTSKGYKVFELKGGIDQWILESRSVVHY</sequence>
<reference evidence="4" key="1">
    <citation type="journal article" date="2019" name="Int. J. Syst. Evol. Microbiol.">
        <title>The Global Catalogue of Microorganisms (GCM) 10K type strain sequencing project: providing services to taxonomists for standard genome sequencing and annotation.</title>
        <authorList>
            <consortium name="The Broad Institute Genomics Platform"/>
            <consortium name="The Broad Institute Genome Sequencing Center for Infectious Disease"/>
            <person name="Wu L."/>
            <person name="Ma J."/>
        </authorList>
    </citation>
    <scope>NUCLEOTIDE SEQUENCE [LARGE SCALE GENOMIC DNA]</scope>
    <source>
        <strain evidence="4">KCTC 32514</strain>
    </source>
</reference>
<gene>
    <name evidence="3" type="ORF">ACFS29_16310</name>
</gene>
<dbReference type="Pfam" id="PF00581">
    <property type="entry name" value="Rhodanese"/>
    <property type="match status" value="1"/>
</dbReference>
<dbReference type="InterPro" id="IPR050229">
    <property type="entry name" value="GlpE_sulfurtransferase"/>
</dbReference>
<dbReference type="PROSITE" id="PS50206">
    <property type="entry name" value="RHODANESE_3"/>
    <property type="match status" value="1"/>
</dbReference>
<dbReference type="InterPro" id="IPR036873">
    <property type="entry name" value="Rhodanese-like_dom_sf"/>
</dbReference>
<dbReference type="EMBL" id="JBHUOS010000014">
    <property type="protein sequence ID" value="MFD2917218.1"/>
    <property type="molecule type" value="Genomic_DNA"/>
</dbReference>
<name>A0ABW5ZVZ6_9FLAO</name>
<dbReference type="Gene3D" id="3.40.250.10">
    <property type="entry name" value="Rhodanese-like domain"/>
    <property type="match status" value="1"/>
</dbReference>
<dbReference type="Proteomes" id="UP001597548">
    <property type="component" value="Unassembled WGS sequence"/>
</dbReference>
<protein>
    <submittedName>
        <fullName evidence="3">Rhodanese-like domain-containing protein</fullName>
    </submittedName>
</protein>
<feature type="chain" id="PRO_5046205167" evidence="1">
    <location>
        <begin position="24"/>
        <end position="127"/>
    </location>
</feature>
<proteinExistence type="predicted"/>
<evidence type="ECO:0000313" key="4">
    <source>
        <dbReference type="Proteomes" id="UP001597548"/>
    </source>
</evidence>
<keyword evidence="1" id="KW-0732">Signal</keyword>
<dbReference type="RefSeq" id="WP_194509082.1">
    <property type="nucleotide sequence ID" value="NZ_JADILU010000006.1"/>
</dbReference>
<evidence type="ECO:0000256" key="1">
    <source>
        <dbReference type="SAM" id="SignalP"/>
    </source>
</evidence>
<feature type="domain" description="Rhodanese" evidence="2">
    <location>
        <begin position="36"/>
        <end position="126"/>
    </location>
</feature>
<dbReference type="PANTHER" id="PTHR43031">
    <property type="entry name" value="FAD-DEPENDENT OXIDOREDUCTASE"/>
    <property type="match status" value="1"/>
</dbReference>
<evidence type="ECO:0000259" key="2">
    <source>
        <dbReference type="PROSITE" id="PS50206"/>
    </source>
</evidence>
<comment type="caution">
    <text evidence="3">The sequence shown here is derived from an EMBL/GenBank/DDBJ whole genome shotgun (WGS) entry which is preliminary data.</text>
</comment>
<dbReference type="SMART" id="SM00450">
    <property type="entry name" value="RHOD"/>
    <property type="match status" value="1"/>
</dbReference>
<organism evidence="3 4">
    <name type="scientific">Psychroserpens luteus</name>
    <dbReference type="NCBI Taxonomy" id="1434066"/>
    <lineage>
        <taxon>Bacteria</taxon>
        <taxon>Pseudomonadati</taxon>
        <taxon>Bacteroidota</taxon>
        <taxon>Flavobacteriia</taxon>
        <taxon>Flavobacteriales</taxon>
        <taxon>Flavobacteriaceae</taxon>
        <taxon>Psychroserpens</taxon>
    </lineage>
</organism>
<keyword evidence="4" id="KW-1185">Reference proteome</keyword>